<organism evidence="9 10">
    <name type="scientific">Ramazzottius varieornatus</name>
    <name type="common">Water bear</name>
    <name type="synonym">Tardigrade</name>
    <dbReference type="NCBI Taxonomy" id="947166"/>
    <lineage>
        <taxon>Eukaryota</taxon>
        <taxon>Metazoa</taxon>
        <taxon>Ecdysozoa</taxon>
        <taxon>Tardigrada</taxon>
        <taxon>Eutardigrada</taxon>
        <taxon>Parachela</taxon>
        <taxon>Hypsibioidea</taxon>
        <taxon>Ramazzottiidae</taxon>
        <taxon>Ramazzottius</taxon>
    </lineage>
</organism>
<protein>
    <recommendedName>
        <fullName evidence="8">Major facilitator superfamily (MFS) profile domain-containing protein</fullName>
    </recommendedName>
</protein>
<dbReference type="OrthoDB" id="4540492at2759"/>
<dbReference type="AlphaFoldDB" id="A0A1D1UV19"/>
<evidence type="ECO:0000256" key="4">
    <source>
        <dbReference type="ARBA" id="ARBA00022989"/>
    </source>
</evidence>
<evidence type="ECO:0000256" key="1">
    <source>
        <dbReference type="ARBA" id="ARBA00004141"/>
    </source>
</evidence>
<comment type="similarity">
    <text evidence="6">Belongs to the major facilitator superfamily. Sugar transporter (TC 2.A.1.1) family.</text>
</comment>
<reference evidence="9 10" key="1">
    <citation type="journal article" date="2016" name="Nat. Commun.">
        <title>Extremotolerant tardigrade genome and improved radiotolerance of human cultured cells by tardigrade-unique protein.</title>
        <authorList>
            <person name="Hashimoto T."/>
            <person name="Horikawa D.D."/>
            <person name="Saito Y."/>
            <person name="Kuwahara H."/>
            <person name="Kozuka-Hata H."/>
            <person name="Shin-I T."/>
            <person name="Minakuchi Y."/>
            <person name="Ohishi K."/>
            <person name="Motoyama A."/>
            <person name="Aizu T."/>
            <person name="Enomoto A."/>
            <person name="Kondo K."/>
            <person name="Tanaka S."/>
            <person name="Hara Y."/>
            <person name="Koshikawa S."/>
            <person name="Sagara H."/>
            <person name="Miura T."/>
            <person name="Yokobori S."/>
            <person name="Miyagawa K."/>
            <person name="Suzuki Y."/>
            <person name="Kubo T."/>
            <person name="Oyama M."/>
            <person name="Kohara Y."/>
            <person name="Fujiyama A."/>
            <person name="Arakawa K."/>
            <person name="Katayama T."/>
            <person name="Toyoda A."/>
            <person name="Kunieda T."/>
        </authorList>
    </citation>
    <scope>NUCLEOTIDE SEQUENCE [LARGE SCALE GENOMIC DNA]</scope>
    <source>
        <strain evidence="9 10">YOKOZUNA-1</strain>
    </source>
</reference>
<evidence type="ECO:0000313" key="9">
    <source>
        <dbReference type="EMBL" id="GAU92295.1"/>
    </source>
</evidence>
<dbReference type="PANTHER" id="PTHR23503">
    <property type="entry name" value="SOLUTE CARRIER FAMILY 2"/>
    <property type="match status" value="1"/>
</dbReference>
<dbReference type="PRINTS" id="PR00171">
    <property type="entry name" value="SUGRTRNSPORT"/>
</dbReference>
<feature type="transmembrane region" description="Helical" evidence="7">
    <location>
        <begin position="301"/>
        <end position="321"/>
    </location>
</feature>
<dbReference type="GO" id="GO:0015149">
    <property type="term" value="F:hexose transmembrane transporter activity"/>
    <property type="evidence" value="ECO:0007669"/>
    <property type="project" value="TreeGrafter"/>
</dbReference>
<sequence>MLILGRLVAGFASGINTALPPVYLNEISPRTLRGAIGAIHPFAAAIGLLVSRILGLPYILGNEWGWPILLAVSVIPMMYQLVAFPFCPESPRYLFVEKSDESATRHALQKLRNTSNVDAELADFQRDHELSKGAPRVTIGELFKDPFLRKTTFIAIGVMVSQHLTGVIAVMYYSTAIFKSAGLVHGNQAIYGTIGLGVVNVVMTLAAVFLVEKTGRKRLLLIGLGGSIVFMSLLVVCTTQSKATQLSHDSQFLGTINPYAVGSTISLVIYSIFVSIGPAAIPNLLVSELFATAPRAAGSSVAVGVNRITGFAITLAFPYIKASIEEYTFVVFVVTLAVTIVFTKICVIETKGKTTEEIQYELRHGQVMSKASRHSTDVKPGTRDVAYYKVQTEEKL</sequence>
<name>A0A1D1UV19_RAMVA</name>
<evidence type="ECO:0000256" key="6">
    <source>
        <dbReference type="RuleBase" id="RU003346"/>
    </source>
</evidence>
<dbReference type="InterPro" id="IPR005829">
    <property type="entry name" value="Sugar_transporter_CS"/>
</dbReference>
<dbReference type="InterPro" id="IPR020846">
    <property type="entry name" value="MFS_dom"/>
</dbReference>
<keyword evidence="10" id="KW-1185">Reference proteome</keyword>
<accession>A0A1D1UV19</accession>
<keyword evidence="4 7" id="KW-1133">Transmembrane helix</keyword>
<evidence type="ECO:0000256" key="3">
    <source>
        <dbReference type="ARBA" id="ARBA00022692"/>
    </source>
</evidence>
<proteinExistence type="inferred from homology"/>
<dbReference type="InterPro" id="IPR045263">
    <property type="entry name" value="GLUT"/>
</dbReference>
<dbReference type="InterPro" id="IPR005828">
    <property type="entry name" value="MFS_sugar_transport-like"/>
</dbReference>
<gene>
    <name evidence="9" type="primary">RvY_04394</name>
    <name evidence="9" type="synonym">RvY_04394.1</name>
    <name evidence="9" type="ORF">RvY_04394-1</name>
</gene>
<dbReference type="SUPFAM" id="SSF103473">
    <property type="entry name" value="MFS general substrate transporter"/>
    <property type="match status" value="1"/>
</dbReference>
<dbReference type="Proteomes" id="UP000186922">
    <property type="component" value="Unassembled WGS sequence"/>
</dbReference>
<dbReference type="PROSITE" id="PS50850">
    <property type="entry name" value="MFS"/>
    <property type="match status" value="1"/>
</dbReference>
<comment type="subcellular location">
    <subcellularLocation>
        <location evidence="1">Membrane</location>
        <topology evidence="1">Multi-pass membrane protein</topology>
    </subcellularLocation>
</comment>
<keyword evidence="3 7" id="KW-0812">Transmembrane</keyword>
<feature type="domain" description="Major facilitator superfamily (MFS) profile" evidence="8">
    <location>
        <begin position="1"/>
        <end position="351"/>
    </location>
</feature>
<dbReference type="PROSITE" id="PS00217">
    <property type="entry name" value="SUGAR_TRANSPORT_2"/>
    <property type="match status" value="1"/>
</dbReference>
<dbReference type="NCBIfam" id="TIGR00879">
    <property type="entry name" value="SP"/>
    <property type="match status" value="1"/>
</dbReference>
<feature type="transmembrane region" description="Helical" evidence="7">
    <location>
        <begin position="66"/>
        <end position="87"/>
    </location>
</feature>
<dbReference type="Gene3D" id="1.20.1250.20">
    <property type="entry name" value="MFS general substrate transporter like domains"/>
    <property type="match status" value="1"/>
</dbReference>
<feature type="transmembrane region" description="Helical" evidence="7">
    <location>
        <begin position="189"/>
        <end position="211"/>
    </location>
</feature>
<comment type="caution">
    <text evidence="9">The sequence shown here is derived from an EMBL/GenBank/DDBJ whole genome shotgun (WGS) entry which is preliminary data.</text>
</comment>
<keyword evidence="5 7" id="KW-0472">Membrane</keyword>
<evidence type="ECO:0000313" key="10">
    <source>
        <dbReference type="Proteomes" id="UP000186922"/>
    </source>
</evidence>
<evidence type="ECO:0000256" key="2">
    <source>
        <dbReference type="ARBA" id="ARBA00022448"/>
    </source>
</evidence>
<feature type="transmembrane region" description="Helical" evidence="7">
    <location>
        <begin position="36"/>
        <end position="60"/>
    </location>
</feature>
<dbReference type="InterPro" id="IPR036259">
    <property type="entry name" value="MFS_trans_sf"/>
</dbReference>
<dbReference type="STRING" id="947166.A0A1D1UV19"/>
<dbReference type="InterPro" id="IPR003663">
    <property type="entry name" value="Sugar/inositol_transpt"/>
</dbReference>
<dbReference type="EMBL" id="BDGG01000002">
    <property type="protein sequence ID" value="GAU92295.1"/>
    <property type="molecule type" value="Genomic_DNA"/>
</dbReference>
<evidence type="ECO:0000256" key="5">
    <source>
        <dbReference type="ARBA" id="ARBA00023136"/>
    </source>
</evidence>
<keyword evidence="2 6" id="KW-0813">Transport</keyword>
<evidence type="ECO:0000259" key="8">
    <source>
        <dbReference type="PROSITE" id="PS50850"/>
    </source>
</evidence>
<feature type="transmembrane region" description="Helical" evidence="7">
    <location>
        <begin position="256"/>
        <end position="281"/>
    </location>
</feature>
<dbReference type="Pfam" id="PF00083">
    <property type="entry name" value="Sugar_tr"/>
    <property type="match status" value="1"/>
</dbReference>
<dbReference type="PANTHER" id="PTHR23503:SF8">
    <property type="entry name" value="FACILITATED GLUCOSE TRANSPORTER PROTEIN 1"/>
    <property type="match status" value="1"/>
</dbReference>
<evidence type="ECO:0000256" key="7">
    <source>
        <dbReference type="SAM" id="Phobius"/>
    </source>
</evidence>
<dbReference type="GO" id="GO:0016020">
    <property type="term" value="C:membrane"/>
    <property type="evidence" value="ECO:0007669"/>
    <property type="project" value="UniProtKB-SubCell"/>
</dbReference>
<feature type="transmembrane region" description="Helical" evidence="7">
    <location>
        <begin position="153"/>
        <end position="174"/>
    </location>
</feature>
<feature type="transmembrane region" description="Helical" evidence="7">
    <location>
        <begin position="327"/>
        <end position="347"/>
    </location>
</feature>
<feature type="transmembrane region" description="Helical" evidence="7">
    <location>
        <begin position="218"/>
        <end position="236"/>
    </location>
</feature>